<feature type="compositionally biased region" description="Pro residues" evidence="1">
    <location>
        <begin position="177"/>
        <end position="190"/>
    </location>
</feature>
<dbReference type="EMBL" id="AGNL01024183">
    <property type="protein sequence ID" value="EJK58806.1"/>
    <property type="molecule type" value="Genomic_DNA"/>
</dbReference>
<feature type="region of interest" description="Disordered" evidence="1">
    <location>
        <begin position="732"/>
        <end position="756"/>
    </location>
</feature>
<feature type="region of interest" description="Disordered" evidence="1">
    <location>
        <begin position="686"/>
        <end position="710"/>
    </location>
</feature>
<feature type="compositionally biased region" description="Basic residues" evidence="1">
    <location>
        <begin position="204"/>
        <end position="215"/>
    </location>
</feature>
<dbReference type="Proteomes" id="UP000266841">
    <property type="component" value="Unassembled WGS sequence"/>
</dbReference>
<dbReference type="Gene3D" id="1.10.472.10">
    <property type="entry name" value="Cyclin-like"/>
    <property type="match status" value="2"/>
</dbReference>
<keyword evidence="4" id="KW-1185">Reference proteome</keyword>
<feature type="compositionally biased region" description="Acidic residues" evidence="1">
    <location>
        <begin position="243"/>
        <end position="255"/>
    </location>
</feature>
<feature type="compositionally biased region" description="Polar residues" evidence="1">
    <location>
        <begin position="383"/>
        <end position="395"/>
    </location>
</feature>
<feature type="compositionally biased region" description="Low complexity" evidence="1">
    <location>
        <begin position="165"/>
        <end position="176"/>
    </location>
</feature>
<dbReference type="OrthoDB" id="56529at2759"/>
<feature type="domain" description="Cyclin N-terminal" evidence="2">
    <location>
        <begin position="463"/>
        <end position="545"/>
    </location>
</feature>
<dbReference type="InterPro" id="IPR006671">
    <property type="entry name" value="Cyclin_N"/>
</dbReference>
<evidence type="ECO:0000256" key="1">
    <source>
        <dbReference type="SAM" id="MobiDB-lite"/>
    </source>
</evidence>
<name>K0SCY2_THAOC</name>
<feature type="region of interest" description="Disordered" evidence="1">
    <location>
        <begin position="99"/>
        <end position="274"/>
    </location>
</feature>
<dbReference type="InterPro" id="IPR036915">
    <property type="entry name" value="Cyclin-like_sf"/>
</dbReference>
<reference evidence="3 4" key="1">
    <citation type="journal article" date="2012" name="Genome Biol.">
        <title>Genome and low-iron response of an oceanic diatom adapted to chronic iron limitation.</title>
        <authorList>
            <person name="Lommer M."/>
            <person name="Specht M."/>
            <person name="Roy A.S."/>
            <person name="Kraemer L."/>
            <person name="Andreson R."/>
            <person name="Gutowska M.A."/>
            <person name="Wolf J."/>
            <person name="Bergner S.V."/>
            <person name="Schilhabel M.B."/>
            <person name="Klostermeier U.C."/>
            <person name="Beiko R.G."/>
            <person name="Rosenstiel P."/>
            <person name="Hippler M."/>
            <person name="Laroche J."/>
        </authorList>
    </citation>
    <scope>NUCLEOTIDE SEQUENCE [LARGE SCALE GENOMIC DNA]</scope>
    <source>
        <strain evidence="3 4">CCMP1005</strain>
    </source>
</reference>
<dbReference type="Pfam" id="PF00134">
    <property type="entry name" value="Cyclin_N"/>
    <property type="match status" value="1"/>
</dbReference>
<dbReference type="InterPro" id="IPR039361">
    <property type="entry name" value="Cyclin"/>
</dbReference>
<feature type="compositionally biased region" description="Basic residues" evidence="1">
    <location>
        <begin position="154"/>
        <end position="163"/>
    </location>
</feature>
<accession>K0SCY2</accession>
<evidence type="ECO:0000259" key="2">
    <source>
        <dbReference type="Pfam" id="PF00134"/>
    </source>
</evidence>
<dbReference type="PANTHER" id="PTHR10177">
    <property type="entry name" value="CYCLINS"/>
    <property type="match status" value="1"/>
</dbReference>
<gene>
    <name evidence="3" type="ORF">THAOC_21038</name>
</gene>
<comment type="caution">
    <text evidence="3">The sequence shown here is derived from an EMBL/GenBank/DDBJ whole genome shotgun (WGS) entry which is preliminary data.</text>
</comment>
<sequence>MPGLPTEMRSLGSLATLLAGEGRSSGGAGKAPGGAGTLSLAAVPGVSVGVRTSTIGVRSFCPPPPPPPLRGAVAPAVVQRAPVEGVAVDERADVLHCPVRRTALGTKSEPRTPKKAVGGRERSEKEQTHRPRRASLFPRRPGSGPHLPSVLRGRPPRPPRPGRRSPPWSCGSAPRTGPSPRPPAGPPPAVPLLASWGRPPCTAPRRRRRRARARRSGPSSCGSTRPGGSGRTARPATGHGAADDDDERFEEADSSEWDRGRPAAGGSDMTRGPISLSPFPFVGRSLSRTLLDSEGFGLGSTEDAYRGQSNPPGNLSALRSRPWALRRFFGPDRVRDLRDLPIEAARVAVRPTNEPPPLSISTCVLQKPPPLSSFARPRGECESFQNSRPLFSSATKTERELGDDEERRRGAGPLVAVFGPALERWFPPGGSPSVWRPSSRHAARRCLMRTPSAGEGPTIAETEDELVQTAMALADKYMSYEHLQSYKKDHYQLIVVVSLSIAMKLDSPAKAPSAKELSQICEGTYTPQEIESEEMCILQVLAWYLHPPTASQAANHILALVTTDAGFDWTPFIDRVHQLINTSVLDVGLSVLRPSTVAMAAILVATRTLDDRAIRQRIFQITLSMMNMLDFDSPCEIDSIQTNLSYAADKNYITGPTETQTSPERSPQTNVELLMLSGFCGANPQIETTPPDQPANRQGHRHHCATNTLPRDPLASRKTCYSNRANGSFIRQHRGDTEELRSSTTSISLDSIADLR</sequence>
<proteinExistence type="predicted"/>
<organism evidence="3 4">
    <name type="scientific">Thalassiosira oceanica</name>
    <name type="common">Marine diatom</name>
    <dbReference type="NCBI Taxonomy" id="159749"/>
    <lineage>
        <taxon>Eukaryota</taxon>
        <taxon>Sar</taxon>
        <taxon>Stramenopiles</taxon>
        <taxon>Ochrophyta</taxon>
        <taxon>Bacillariophyta</taxon>
        <taxon>Coscinodiscophyceae</taxon>
        <taxon>Thalassiosirophycidae</taxon>
        <taxon>Thalassiosirales</taxon>
        <taxon>Thalassiosiraceae</taxon>
        <taxon>Thalassiosira</taxon>
    </lineage>
</organism>
<feature type="compositionally biased region" description="Basic and acidic residues" evidence="1">
    <location>
        <begin position="396"/>
        <end position="409"/>
    </location>
</feature>
<dbReference type="AlphaFoldDB" id="K0SCY2"/>
<feature type="compositionally biased region" description="Basic and acidic residues" evidence="1">
    <location>
        <begin position="108"/>
        <end position="129"/>
    </location>
</feature>
<evidence type="ECO:0000313" key="4">
    <source>
        <dbReference type="Proteomes" id="UP000266841"/>
    </source>
</evidence>
<evidence type="ECO:0000313" key="3">
    <source>
        <dbReference type="EMBL" id="EJK58806.1"/>
    </source>
</evidence>
<dbReference type="SUPFAM" id="SSF47954">
    <property type="entry name" value="Cyclin-like"/>
    <property type="match status" value="1"/>
</dbReference>
<protein>
    <recommendedName>
        <fullName evidence="2">Cyclin N-terminal domain-containing protein</fullName>
    </recommendedName>
</protein>
<feature type="region of interest" description="Disordered" evidence="1">
    <location>
        <begin position="381"/>
        <end position="410"/>
    </location>
</feature>